<evidence type="ECO:0000313" key="2">
    <source>
        <dbReference type="Proteomes" id="UP000232196"/>
    </source>
</evidence>
<keyword evidence="2" id="KW-1185">Reference proteome</keyword>
<organism evidence="1 2">
    <name type="scientific">Leptospira hartskeerlii</name>
    <dbReference type="NCBI Taxonomy" id="2023177"/>
    <lineage>
        <taxon>Bacteria</taxon>
        <taxon>Pseudomonadati</taxon>
        <taxon>Spirochaetota</taxon>
        <taxon>Spirochaetia</taxon>
        <taxon>Leptospirales</taxon>
        <taxon>Leptospiraceae</taxon>
        <taxon>Leptospira</taxon>
    </lineage>
</organism>
<name>A0A2M9X9B6_9LEPT</name>
<gene>
    <name evidence="1" type="ORF">CH357_16605</name>
</gene>
<accession>A0A2M9X9B6</accession>
<dbReference type="AlphaFoldDB" id="A0A2M9X9B6"/>
<dbReference type="EMBL" id="NPDN01000009">
    <property type="protein sequence ID" value="PJZ24288.1"/>
    <property type="molecule type" value="Genomic_DNA"/>
</dbReference>
<dbReference type="RefSeq" id="WP_100707885.1">
    <property type="nucleotide sequence ID" value="NZ_NPDL01000009.1"/>
</dbReference>
<proteinExistence type="predicted"/>
<comment type="caution">
    <text evidence="1">The sequence shown here is derived from an EMBL/GenBank/DDBJ whole genome shotgun (WGS) entry which is preliminary data.</text>
</comment>
<reference evidence="1 2" key="1">
    <citation type="submission" date="2017-07" db="EMBL/GenBank/DDBJ databases">
        <title>Leptospira spp. isolated from tropical soils.</title>
        <authorList>
            <person name="Thibeaux R."/>
            <person name="Iraola G."/>
            <person name="Ferres I."/>
            <person name="Bierque E."/>
            <person name="Girault D."/>
            <person name="Soupe-Gilbert M.-E."/>
            <person name="Picardeau M."/>
            <person name="Goarant C."/>
        </authorList>
    </citation>
    <scope>NUCLEOTIDE SEQUENCE [LARGE SCALE GENOMIC DNA]</scope>
    <source>
        <strain evidence="1 2">MCA1-C-A1</strain>
    </source>
</reference>
<dbReference type="Proteomes" id="UP000232196">
    <property type="component" value="Unassembled WGS sequence"/>
</dbReference>
<dbReference type="OrthoDB" id="344839at2"/>
<protein>
    <submittedName>
        <fullName evidence="1">Uncharacterized protein</fullName>
    </submittedName>
</protein>
<sequence length="196" mass="22303">MALFVSILATFSQCTPNIRQVKIQEQNSLLKAQNVQNHGIAFFRFKSATLGGSSRTPSLGLAVNEGVLPNFANPDTIDLEPKTDNKTKRTFIDECVLLFGNTAEYRFIFYSEHSCTDRGRVQSCSYYLPKVFTKRAFQLNDGDIVYLGTLNFNKYGDIENRYIESDKAYCAKSLQSSIQNIDVQKIKNRTLIKYHE</sequence>
<evidence type="ECO:0000313" key="1">
    <source>
        <dbReference type="EMBL" id="PJZ24288.1"/>
    </source>
</evidence>